<sequence length="76" mass="8078">MRGGGRFSNGTCPRNRAAHDTDGTGTSNIRAELQLSFGGSVESVSHPSACSYGRTPISFFCGYGYYHIIDAENPSS</sequence>
<name>A0A1G4BQ45_9PEZI</name>
<dbReference type="EMBL" id="MJBS01000006">
    <property type="protein sequence ID" value="OHF03580.1"/>
    <property type="molecule type" value="Genomic_DNA"/>
</dbReference>
<proteinExistence type="predicted"/>
<protein>
    <submittedName>
        <fullName evidence="2">Uncharacterized protein</fullName>
    </submittedName>
</protein>
<reference evidence="2 3" key="1">
    <citation type="submission" date="2016-09" db="EMBL/GenBank/DDBJ databases">
        <authorList>
            <person name="Capua I."/>
            <person name="De Benedictis P."/>
            <person name="Joannis T."/>
            <person name="Lombin L.H."/>
            <person name="Cattoli G."/>
        </authorList>
    </citation>
    <scope>NUCLEOTIDE SEQUENCE [LARGE SCALE GENOMIC DNA]</scope>
    <source>
        <strain evidence="2 3">IMI 309357</strain>
    </source>
</reference>
<dbReference type="GeneID" id="34554465"/>
<keyword evidence="3" id="KW-1185">Reference proteome</keyword>
<dbReference type="AlphaFoldDB" id="A0A1G4BQ45"/>
<evidence type="ECO:0000256" key="1">
    <source>
        <dbReference type="SAM" id="MobiDB-lite"/>
    </source>
</evidence>
<feature type="region of interest" description="Disordered" evidence="1">
    <location>
        <begin position="1"/>
        <end position="26"/>
    </location>
</feature>
<accession>A0A1G4BQ45</accession>
<evidence type="ECO:0000313" key="3">
    <source>
        <dbReference type="Proteomes" id="UP000176998"/>
    </source>
</evidence>
<organism evidence="2 3">
    <name type="scientific">Colletotrichum orchidophilum</name>
    <dbReference type="NCBI Taxonomy" id="1209926"/>
    <lineage>
        <taxon>Eukaryota</taxon>
        <taxon>Fungi</taxon>
        <taxon>Dikarya</taxon>
        <taxon>Ascomycota</taxon>
        <taxon>Pezizomycotina</taxon>
        <taxon>Sordariomycetes</taxon>
        <taxon>Hypocreomycetidae</taxon>
        <taxon>Glomerellales</taxon>
        <taxon>Glomerellaceae</taxon>
        <taxon>Colletotrichum</taxon>
    </lineage>
</organism>
<dbReference type="Proteomes" id="UP000176998">
    <property type="component" value="Unassembled WGS sequence"/>
</dbReference>
<gene>
    <name evidence="2" type="ORF">CORC01_01299</name>
</gene>
<dbReference type="RefSeq" id="XP_022480716.1">
    <property type="nucleotide sequence ID" value="XM_022612955.1"/>
</dbReference>
<evidence type="ECO:0000313" key="2">
    <source>
        <dbReference type="EMBL" id="OHF03580.1"/>
    </source>
</evidence>
<comment type="caution">
    <text evidence="2">The sequence shown here is derived from an EMBL/GenBank/DDBJ whole genome shotgun (WGS) entry which is preliminary data.</text>
</comment>